<evidence type="ECO:0000256" key="6">
    <source>
        <dbReference type="ARBA" id="ARBA00022835"/>
    </source>
</evidence>
<keyword evidence="6" id="KW-0271">Exosome</keyword>
<accession>T1J3I6</accession>
<name>T1J3I6_STRMM</name>
<dbReference type="Proteomes" id="UP000014500">
    <property type="component" value="Unassembled WGS sequence"/>
</dbReference>
<dbReference type="SUPFAM" id="SSF54211">
    <property type="entry name" value="Ribosomal protein S5 domain 2-like"/>
    <property type="match status" value="1"/>
</dbReference>
<evidence type="ECO:0000256" key="7">
    <source>
        <dbReference type="ARBA" id="ARBA00022884"/>
    </source>
</evidence>
<dbReference type="GO" id="GO:0000177">
    <property type="term" value="C:cytoplasmic exosome (RNase complex)"/>
    <property type="evidence" value="ECO:0007669"/>
    <property type="project" value="TreeGrafter"/>
</dbReference>
<keyword evidence="8" id="KW-0539">Nucleus</keyword>
<dbReference type="EMBL" id="JH431827">
    <property type="status" value="NOT_ANNOTATED_CDS"/>
    <property type="molecule type" value="Genomic_DNA"/>
</dbReference>
<dbReference type="GO" id="GO:0034475">
    <property type="term" value="P:U4 snRNA 3'-end processing"/>
    <property type="evidence" value="ECO:0007669"/>
    <property type="project" value="TreeGrafter"/>
</dbReference>
<dbReference type="STRING" id="126957.T1J3I6"/>
<keyword evidence="5" id="KW-0698">rRNA processing</keyword>
<dbReference type="AlphaFoldDB" id="T1J3I6"/>
<dbReference type="InterPro" id="IPR050080">
    <property type="entry name" value="RNase_PH"/>
</dbReference>
<dbReference type="PANTHER" id="PTHR11953">
    <property type="entry name" value="EXOSOME COMPLEX COMPONENT"/>
    <property type="match status" value="1"/>
</dbReference>
<feature type="chain" id="PRO_5004579187" description="Exoribonuclease phosphorolytic domain-containing protein" evidence="9">
    <location>
        <begin position="26"/>
        <end position="232"/>
    </location>
</feature>
<evidence type="ECO:0000256" key="1">
    <source>
        <dbReference type="ARBA" id="ARBA00004123"/>
    </source>
</evidence>
<dbReference type="GO" id="GO:0005730">
    <property type="term" value="C:nucleolus"/>
    <property type="evidence" value="ECO:0007669"/>
    <property type="project" value="TreeGrafter"/>
</dbReference>
<evidence type="ECO:0000256" key="3">
    <source>
        <dbReference type="ARBA" id="ARBA00006678"/>
    </source>
</evidence>
<comment type="subcellular location">
    <subcellularLocation>
        <location evidence="2">Cytoplasm</location>
    </subcellularLocation>
    <subcellularLocation>
        <location evidence="1">Nucleus</location>
    </subcellularLocation>
</comment>
<dbReference type="GO" id="GO:0071051">
    <property type="term" value="P:poly(A)-dependent snoRNA 3'-end processing"/>
    <property type="evidence" value="ECO:0007669"/>
    <property type="project" value="TreeGrafter"/>
</dbReference>
<feature type="domain" description="Exoribonuclease phosphorolytic" evidence="10">
    <location>
        <begin position="16"/>
        <end position="138"/>
    </location>
</feature>
<dbReference type="GO" id="GO:0071028">
    <property type="term" value="P:nuclear mRNA surveillance"/>
    <property type="evidence" value="ECO:0007669"/>
    <property type="project" value="TreeGrafter"/>
</dbReference>
<dbReference type="EnsemblMetazoa" id="SMAR008152-RA">
    <property type="protein sequence ID" value="SMAR008152-PA"/>
    <property type="gene ID" value="SMAR008152"/>
</dbReference>
<keyword evidence="12" id="KW-1185">Reference proteome</keyword>
<dbReference type="CDD" id="cd11371">
    <property type="entry name" value="RNase_PH_MTR3"/>
    <property type="match status" value="1"/>
</dbReference>
<evidence type="ECO:0000256" key="4">
    <source>
        <dbReference type="ARBA" id="ARBA00022490"/>
    </source>
</evidence>
<dbReference type="Gene3D" id="3.30.230.70">
    <property type="entry name" value="GHMP Kinase, N-terminal domain"/>
    <property type="match status" value="1"/>
</dbReference>
<dbReference type="eggNOG" id="KOG1068">
    <property type="taxonomic scope" value="Eukaryota"/>
</dbReference>
<evidence type="ECO:0000313" key="11">
    <source>
        <dbReference type="EnsemblMetazoa" id="SMAR008152-PA"/>
    </source>
</evidence>
<evidence type="ECO:0000256" key="5">
    <source>
        <dbReference type="ARBA" id="ARBA00022552"/>
    </source>
</evidence>
<proteinExistence type="inferred from homology"/>
<dbReference type="GO" id="GO:0003723">
    <property type="term" value="F:RNA binding"/>
    <property type="evidence" value="ECO:0007669"/>
    <property type="project" value="UniProtKB-KW"/>
</dbReference>
<evidence type="ECO:0000256" key="8">
    <source>
        <dbReference type="ARBA" id="ARBA00023242"/>
    </source>
</evidence>
<dbReference type="SUPFAM" id="SSF55666">
    <property type="entry name" value="Ribonuclease PH domain 2-like"/>
    <property type="match status" value="1"/>
</dbReference>
<keyword evidence="4" id="KW-0963">Cytoplasm</keyword>
<dbReference type="OMA" id="NIKEDPY"/>
<dbReference type="PANTHER" id="PTHR11953:SF2">
    <property type="entry name" value="EXOSOME COMPLEX COMPONENT MTR3"/>
    <property type="match status" value="1"/>
</dbReference>
<dbReference type="PhylomeDB" id="T1J3I6"/>
<feature type="signal peptide" evidence="9">
    <location>
        <begin position="1"/>
        <end position="25"/>
    </location>
</feature>
<dbReference type="Pfam" id="PF01138">
    <property type="entry name" value="RNase_PH"/>
    <property type="match status" value="1"/>
</dbReference>
<sequence>MDVLTVNNIIFFLIVLQCDKVGTQAKGSAYIEMNKTKVICSVYGPRQIPKKQDISINGLLTCELKFAPFSCRQRRQYQQDNEEKELSLLLKQALESAICMHTFPNASLDVYVSVLENDGSALAAAITCAGLAIADSGIDMYDSIIGSSLKQNGDYTLLDPTYDEEMLKCDSSHGLVTIGYMPNKQQITAIQQSGILKQSTLENAVTNLIEACNRIYPLVKDCLVKSFLKQDN</sequence>
<reference evidence="11" key="2">
    <citation type="submission" date="2015-02" db="UniProtKB">
        <authorList>
            <consortium name="EnsemblMetazoa"/>
        </authorList>
    </citation>
    <scope>IDENTIFICATION</scope>
</reference>
<dbReference type="HOGENOM" id="CLU_063514_1_3_1"/>
<dbReference type="InterPro" id="IPR020568">
    <property type="entry name" value="Ribosomal_Su5_D2-typ_SF"/>
</dbReference>
<evidence type="ECO:0000313" key="12">
    <source>
        <dbReference type="Proteomes" id="UP000014500"/>
    </source>
</evidence>
<protein>
    <recommendedName>
        <fullName evidence="10">Exoribonuclease phosphorolytic domain-containing protein</fullName>
    </recommendedName>
</protein>
<dbReference type="GO" id="GO:0000176">
    <property type="term" value="C:nuclear exosome (RNase complex)"/>
    <property type="evidence" value="ECO:0007669"/>
    <property type="project" value="TreeGrafter"/>
</dbReference>
<dbReference type="InterPro" id="IPR001247">
    <property type="entry name" value="ExoRNase_PH_dom1"/>
</dbReference>
<dbReference type="GO" id="GO:0016075">
    <property type="term" value="P:rRNA catabolic process"/>
    <property type="evidence" value="ECO:0007669"/>
    <property type="project" value="TreeGrafter"/>
</dbReference>
<keyword evidence="9" id="KW-0732">Signal</keyword>
<organism evidence="11 12">
    <name type="scientific">Strigamia maritima</name>
    <name type="common">European centipede</name>
    <name type="synonym">Geophilus maritimus</name>
    <dbReference type="NCBI Taxonomy" id="126957"/>
    <lineage>
        <taxon>Eukaryota</taxon>
        <taxon>Metazoa</taxon>
        <taxon>Ecdysozoa</taxon>
        <taxon>Arthropoda</taxon>
        <taxon>Myriapoda</taxon>
        <taxon>Chilopoda</taxon>
        <taxon>Pleurostigmophora</taxon>
        <taxon>Geophilomorpha</taxon>
        <taxon>Linotaeniidae</taxon>
        <taxon>Strigamia</taxon>
    </lineage>
</organism>
<evidence type="ECO:0000256" key="2">
    <source>
        <dbReference type="ARBA" id="ARBA00004496"/>
    </source>
</evidence>
<evidence type="ECO:0000259" key="10">
    <source>
        <dbReference type="Pfam" id="PF01138"/>
    </source>
</evidence>
<dbReference type="GO" id="GO:0006364">
    <property type="term" value="P:rRNA processing"/>
    <property type="evidence" value="ECO:0007669"/>
    <property type="project" value="UniProtKB-KW"/>
</dbReference>
<evidence type="ECO:0000256" key="9">
    <source>
        <dbReference type="SAM" id="SignalP"/>
    </source>
</evidence>
<reference evidence="12" key="1">
    <citation type="submission" date="2011-05" db="EMBL/GenBank/DDBJ databases">
        <authorList>
            <person name="Richards S.R."/>
            <person name="Qu J."/>
            <person name="Jiang H."/>
            <person name="Jhangiani S.N."/>
            <person name="Agravi P."/>
            <person name="Goodspeed R."/>
            <person name="Gross S."/>
            <person name="Mandapat C."/>
            <person name="Jackson L."/>
            <person name="Mathew T."/>
            <person name="Pu L."/>
            <person name="Thornton R."/>
            <person name="Saada N."/>
            <person name="Wilczek-Boney K.B."/>
            <person name="Lee S."/>
            <person name="Kovar C."/>
            <person name="Wu Y."/>
            <person name="Scherer S.E."/>
            <person name="Worley K.C."/>
            <person name="Muzny D.M."/>
            <person name="Gibbs R."/>
        </authorList>
    </citation>
    <scope>NUCLEOTIDE SEQUENCE</scope>
    <source>
        <strain evidence="12">Brora</strain>
    </source>
</reference>
<keyword evidence="7" id="KW-0694">RNA-binding</keyword>
<dbReference type="InterPro" id="IPR036345">
    <property type="entry name" value="ExoRNase_PH_dom2_sf"/>
</dbReference>
<comment type="similarity">
    <text evidence="3">Belongs to the RNase PH family.</text>
</comment>
<dbReference type="InterPro" id="IPR027408">
    <property type="entry name" value="PNPase/RNase_PH_dom_sf"/>
</dbReference>